<dbReference type="PANTHER" id="PTHR24006">
    <property type="entry name" value="UBIQUITIN CARBOXYL-TERMINAL HYDROLASE"/>
    <property type="match status" value="1"/>
</dbReference>
<feature type="compositionally biased region" description="Gly residues" evidence="4">
    <location>
        <begin position="344"/>
        <end position="357"/>
    </location>
</feature>
<feature type="region of interest" description="Disordered" evidence="4">
    <location>
        <begin position="1676"/>
        <end position="1717"/>
    </location>
</feature>
<dbReference type="Proteomes" id="UP000001396">
    <property type="component" value="Unassembled WGS sequence"/>
</dbReference>
<dbReference type="GO" id="GO:0004843">
    <property type="term" value="F:cysteine-type deubiquitinase activity"/>
    <property type="evidence" value="ECO:0007669"/>
    <property type="project" value="InterPro"/>
</dbReference>
<dbReference type="Pfam" id="PF25010">
    <property type="entry name" value="ARM_UBP24_USP9X-Y"/>
    <property type="match status" value="1"/>
</dbReference>
<dbReference type="EMBL" id="ADBJ01000021">
    <property type="protein sequence ID" value="EFA82122.1"/>
    <property type="molecule type" value="Genomic_DNA"/>
</dbReference>
<feature type="compositionally biased region" description="Pro residues" evidence="4">
    <location>
        <begin position="86"/>
        <end position="97"/>
    </location>
</feature>
<dbReference type="InterPro" id="IPR050164">
    <property type="entry name" value="Peptidase_C19"/>
</dbReference>
<dbReference type="GO" id="GO:0006508">
    <property type="term" value="P:proteolysis"/>
    <property type="evidence" value="ECO:0007669"/>
    <property type="project" value="UniProtKB-KW"/>
</dbReference>
<keyword evidence="2" id="KW-0833">Ubl conjugation pathway</keyword>
<feature type="compositionally biased region" description="Low complexity" evidence="4">
    <location>
        <begin position="13"/>
        <end position="39"/>
    </location>
</feature>
<evidence type="ECO:0000259" key="5">
    <source>
        <dbReference type="PROSITE" id="PS50235"/>
    </source>
</evidence>
<feature type="compositionally biased region" description="Low complexity" evidence="4">
    <location>
        <begin position="358"/>
        <end position="371"/>
    </location>
</feature>
<evidence type="ECO:0000256" key="2">
    <source>
        <dbReference type="ARBA" id="ARBA00022786"/>
    </source>
</evidence>
<dbReference type="Gene3D" id="3.90.70.10">
    <property type="entry name" value="Cysteine proteinases"/>
    <property type="match status" value="1"/>
</dbReference>
<dbReference type="InterPro" id="IPR038765">
    <property type="entry name" value="Papain-like_cys_pep_sf"/>
</dbReference>
<keyword evidence="7" id="KW-1185">Reference proteome</keyword>
<protein>
    <recommendedName>
        <fullName evidence="5">USP domain-containing protein</fullName>
    </recommendedName>
</protein>
<feature type="region of interest" description="Disordered" evidence="4">
    <location>
        <begin position="1482"/>
        <end position="1504"/>
    </location>
</feature>
<dbReference type="SUPFAM" id="SSF54001">
    <property type="entry name" value="Cysteine proteinases"/>
    <property type="match status" value="1"/>
</dbReference>
<dbReference type="InterPro" id="IPR056850">
    <property type="entry name" value="ARM_UBP34_24_USP9X_Y"/>
</dbReference>
<dbReference type="Pfam" id="PF00443">
    <property type="entry name" value="UCH"/>
    <property type="match status" value="1"/>
</dbReference>
<evidence type="ECO:0000256" key="3">
    <source>
        <dbReference type="ARBA" id="ARBA00022801"/>
    </source>
</evidence>
<dbReference type="OMA" id="MDAYEFF"/>
<dbReference type="STRING" id="670386.D3B983"/>
<proteinExistence type="predicted"/>
<feature type="region of interest" description="Disordered" evidence="4">
    <location>
        <begin position="1110"/>
        <end position="1173"/>
    </location>
</feature>
<feature type="compositionally biased region" description="Low complexity" evidence="4">
    <location>
        <begin position="1110"/>
        <end position="1135"/>
    </location>
</feature>
<feature type="region of interest" description="Disordered" evidence="4">
    <location>
        <begin position="116"/>
        <end position="187"/>
    </location>
</feature>
<dbReference type="InParanoid" id="D3B983"/>
<feature type="domain" description="USP" evidence="5">
    <location>
        <begin position="1629"/>
        <end position="2020"/>
    </location>
</feature>
<feature type="compositionally biased region" description="Low complexity" evidence="4">
    <location>
        <begin position="854"/>
        <end position="890"/>
    </location>
</feature>
<dbReference type="GO" id="GO:0016579">
    <property type="term" value="P:protein deubiquitination"/>
    <property type="evidence" value="ECO:0007669"/>
    <property type="project" value="InterPro"/>
</dbReference>
<sequence>MDTNTPPSIKVFNIDNNGNSNNNINSNSNNNDSSNSNSNECVDVSPVLSSSSSTSSLMNELHISSAVNLLQEQQHQQQQQLTSTSPTPPSILTPPLPSTTTTTDTNASVVATSTLSVNTNNNNNNSSSSNSSSAPPSPNITSTSSSLPMDGSNVNNNNNSNSKTSSSPSTTTATSSSSSSSSSSTGSLASIDYGRFLRDIESMAIRNDNAPLRALQTLVEHLSAINTNHVSIESSQQFLVWIPRYIYAAFNLKIFTPELKQHFNRFKWIYRISGLDLHDCVSRSPDEQVILSVETKVDSQEFYLFEGSAKYINNEQLKAAGFSGFGGFLKNKQKPKTKDSSSSNGGGSGGSGVGSGSSNGAASSNINNPYINGGGGVGNGSSNSNGGNHSSNSSGSGSSSSSNNSSNGSNSNTSGSNSGIGSGSSSNGNNSGNSNNNGPAIDQQLLLNWILKHEIVETFCKISDQPDIIRHGLPVMIFLCQFGKLENHQLELLWNSSIGKHESVRSTIYNALLELFGYLHLEQLDYFYEYFNKSIVGFKSVEFDNDLLQFIYNLSMIAIQHPENVGSSKKSYGLDLFWKLLQDRDQNITFGHGDNVAQSLINRSKTFLVSLLRLQECAALRMTYIELAIENIKTFQSVYQSLSLIVNIVELFVKKQRATIESLENKYKLFDLFFKEIANFKKVIAQRSSTLSFSSLEGVNYNILYGSFQHLPQIQARFEFLEYILSQSSIMLNIAQLDILWEAFVTGAITPEEKEACFIWLKNTKIQGKERIAFPEQVVRYLFLDKMANLDWSIMGLSSYSVFERYFLYVNERSGKIKKIANSIFTGDLFSNQLGLPSNKPKALQLQGQQQSTNSNQLQPGQQGQQSSSQSMQPPHSPSLSPTTSPSFHSANGYPYQNCGDSTQPSDYYLVSLDLLGIQQLWSAALGSLNLDVSDQAINTLNTLYQSGNDKGSSKFKDEYLRVCMDHIVKSLNAKNNQQTVSHTSINRICRALFMIKTFANTESNKQSKDDAAAKLSNCTPANADKQYPYLVKLDRGDSYAITDITGTDTLRMFKRKVAAIYGNPRPAVRSLRIFLGDKELKDDDKCMDELKIFDSNGAQQYTLLVKRNSSSNISSNNNNSNTTTTTTTNNSNNNGKEDTNNKKDKKSKKDKSDKGKSGDSSKDSEYVDDDDDDYVEVLDDTPIVSMVLESIQHQLGGLGLTGDLQLRKVQETKSKVVAGRGKIENSLAILISKPQYFDQIFNLLDFDNEIAEGAWNVVSELPMNTKVVNEIKNFKETLIPNNSIYKSIYYLKALDSILDGSFESGQSNANGTSNKSPTGSDPNGVLEELKNNFIKKGAVIYLTQMLKDITIVPDRGHLKLFNLLLKNLFTLSLINTNELSLVPMYIFKREAVPMFESPQFITKLFQLLSSAADLQVLLNGNANESTFNDFNSMYYYAEQFFCLLSELVNIGYPTSNSPAPSPKQNHENILLDDKGQLQIVSGQQKNQQQQQQQQQNQQLHPNDNLESQDFVKTLLSNLIKELMNMPIREISSNQTKDHILVGILNIIRNLCLFKTPTANDHGLELPPLCKTKESRLSCYRLMKEFAKNDHNNFFLIERLINEEMDRVDPTSDWNYSPIDREKSIYNYVGLKNQGTTCYMNSLLQQLYHSTSLKYSLLNIKVPTFNELILRIQQQQQQQSTEGSSPQPQQQQQTSSPPQQNSPSQSVHPPHVQPSPEQIQQTNLLNQVQYLFIYLQESSKRYYDSINFCKSITNYDGSPINLGVQMDAYEFFHLFLDKMEVALKNISPEHKGILNEAFGGVFTNQFIPRECSHRSHCEEPFFSISLEVKNKRSVLESLDLFVQEESLKDYKCDSCNSKIEISKRCLIDKLPNTLILHLKRFEFDLENMRNIKLNDYCEFPQQINMAPYTKESVEQSSDGGPANGVTKKSSVINHLYELNGIVLHQGTADSGHYITLVKDATGNWFELNDTFVLPYDFRRLEQDCFGGFDDVKEFDKVQQKQVMVRRPKTGNAYMLFYKRSDNSNDHHSQCKPIAPAAKEAKIPKEVLETVWNENRSFLLEKYLFDSDFSTFIWDIVNLNHDPTFDPVIPTKSTTVHSSANQLTILSSIKLTTRYIIDIYSHSKERNLLDVWAYHLKRLMRESIQGAEWFIRYLIDKNLLKGLLLGCFFEKTRQTFVDIITFAILLRKNTLAEQQQQQQSTTPPKDMMSTTMVSFYNTLISLTKSIRDYPKRTIQQLFSLLLNVITINEKEKEYILQRGTYMPNSIGGSTGIISNSSNYQPAMYGQSSGTSSHLGGHPSAPSFHNAIYENLETPQSNTTYRIQPPAGSPRHSLVLSETTLVAILSKSFLLKLIKENGWCESVRQLIGHLSWNNRSISTHFFNIIKEILLKSSPNIYQYVYPSLTSLLEIKDPQTEWRIDTIMQSLLKLPESMIYSPEGHDHFVRYLSSIAVSNPKQPSLIVSEEFNAWRIKHKDAISKLIKDGYYK</sequence>
<comment type="caution">
    <text evidence="6">The sequence shown here is derived from an EMBL/GenBank/DDBJ whole genome shotgun (WGS) entry which is preliminary data.</text>
</comment>
<dbReference type="InterPro" id="IPR001394">
    <property type="entry name" value="Peptidase_C19_UCH"/>
</dbReference>
<feature type="compositionally biased region" description="Low complexity" evidence="4">
    <location>
        <begin position="380"/>
        <end position="437"/>
    </location>
</feature>
<feature type="region of interest" description="Disordered" evidence="4">
    <location>
        <begin position="331"/>
        <end position="437"/>
    </location>
</feature>
<dbReference type="PROSITE" id="PS00973">
    <property type="entry name" value="USP_2"/>
    <property type="match status" value="1"/>
</dbReference>
<dbReference type="GO" id="GO:0005829">
    <property type="term" value="C:cytosol"/>
    <property type="evidence" value="ECO:0007669"/>
    <property type="project" value="TreeGrafter"/>
</dbReference>
<dbReference type="InterPro" id="IPR018200">
    <property type="entry name" value="USP_CS"/>
</dbReference>
<feature type="compositionally biased region" description="Basic and acidic residues" evidence="4">
    <location>
        <begin position="1151"/>
        <end position="1166"/>
    </location>
</feature>
<dbReference type="RefSeq" id="XP_020434239.1">
    <property type="nucleotide sequence ID" value="XM_020575923.1"/>
</dbReference>
<dbReference type="GeneID" id="31360513"/>
<feature type="region of interest" description="Disordered" evidence="4">
    <location>
        <begin position="71"/>
        <end position="104"/>
    </location>
</feature>
<dbReference type="InterPro" id="IPR028889">
    <property type="entry name" value="USP"/>
</dbReference>
<evidence type="ECO:0000256" key="4">
    <source>
        <dbReference type="SAM" id="MobiDB-lite"/>
    </source>
</evidence>
<keyword evidence="1" id="KW-0645">Protease</keyword>
<dbReference type="GO" id="GO:0005634">
    <property type="term" value="C:nucleus"/>
    <property type="evidence" value="ECO:0007669"/>
    <property type="project" value="TreeGrafter"/>
</dbReference>
<feature type="compositionally biased region" description="Low complexity" evidence="4">
    <location>
        <begin position="1484"/>
        <end position="1499"/>
    </location>
</feature>
<feature type="compositionally biased region" description="Low complexity" evidence="4">
    <location>
        <begin position="71"/>
        <end position="85"/>
    </location>
</feature>
<keyword evidence="3" id="KW-0378">Hydrolase</keyword>
<evidence type="ECO:0000256" key="1">
    <source>
        <dbReference type="ARBA" id="ARBA00022670"/>
    </source>
</evidence>
<gene>
    <name evidence="6" type="ORF">PPL_05027</name>
</gene>
<feature type="region of interest" description="Disordered" evidence="4">
    <location>
        <begin position="841"/>
        <end position="896"/>
    </location>
</feature>
<dbReference type="PROSITE" id="PS50235">
    <property type="entry name" value="USP_3"/>
    <property type="match status" value="1"/>
</dbReference>
<evidence type="ECO:0000313" key="7">
    <source>
        <dbReference type="Proteomes" id="UP000001396"/>
    </source>
</evidence>
<organism evidence="6 7">
    <name type="scientific">Heterostelium pallidum (strain ATCC 26659 / Pp 5 / PN500)</name>
    <name type="common">Cellular slime mold</name>
    <name type="synonym">Polysphondylium pallidum</name>
    <dbReference type="NCBI Taxonomy" id="670386"/>
    <lineage>
        <taxon>Eukaryota</taxon>
        <taxon>Amoebozoa</taxon>
        <taxon>Evosea</taxon>
        <taxon>Eumycetozoa</taxon>
        <taxon>Dictyostelia</taxon>
        <taxon>Acytosteliales</taxon>
        <taxon>Acytosteliaceae</taxon>
        <taxon>Heterostelium</taxon>
    </lineage>
</organism>
<evidence type="ECO:0000313" key="6">
    <source>
        <dbReference type="EMBL" id="EFA82122.1"/>
    </source>
</evidence>
<feature type="region of interest" description="Disordered" evidence="4">
    <location>
        <begin position="1"/>
        <end position="53"/>
    </location>
</feature>
<dbReference type="PANTHER" id="PTHR24006:SF827">
    <property type="entry name" value="UBIQUITIN CARBOXYL-TERMINAL HYDROLASE 34"/>
    <property type="match status" value="1"/>
</dbReference>
<reference evidence="6 7" key="1">
    <citation type="journal article" date="2011" name="Genome Res.">
        <title>Phylogeny-wide analysis of social amoeba genomes highlights ancient origins for complex intercellular communication.</title>
        <authorList>
            <person name="Heidel A.J."/>
            <person name="Lawal H.M."/>
            <person name="Felder M."/>
            <person name="Schilde C."/>
            <person name="Helps N.R."/>
            <person name="Tunggal B."/>
            <person name="Rivero F."/>
            <person name="John U."/>
            <person name="Schleicher M."/>
            <person name="Eichinger L."/>
            <person name="Platzer M."/>
            <person name="Noegel A.A."/>
            <person name="Schaap P."/>
            <person name="Gloeckner G."/>
        </authorList>
    </citation>
    <scope>NUCLEOTIDE SEQUENCE [LARGE SCALE GENOMIC DNA]</scope>
    <source>
        <strain evidence="7">ATCC 26659 / Pp 5 / PN500</strain>
    </source>
</reference>
<accession>D3B983</accession>
<name>D3B983_HETP5</name>